<name>A0A1G6PSS9_9GAMM</name>
<protein>
    <submittedName>
        <fullName evidence="1">Uncharacterized protein</fullName>
    </submittedName>
</protein>
<dbReference type="RefSeq" id="WP_017362241.1">
    <property type="nucleotide sequence ID" value="NZ_FMZQ01000007.1"/>
</dbReference>
<reference evidence="2" key="1">
    <citation type="submission" date="2016-10" db="EMBL/GenBank/DDBJ databases">
        <authorList>
            <person name="Varghese N."/>
            <person name="Submissions S."/>
        </authorList>
    </citation>
    <scope>NUCLEOTIDE SEQUENCE [LARGE SCALE GENOMIC DNA]</scope>
    <source>
        <strain evidence="2">DSM 26382</strain>
    </source>
</reference>
<organism evidence="1 2">
    <name type="scientific">Ectopseudomonas chengduensis</name>
    <dbReference type="NCBI Taxonomy" id="489632"/>
    <lineage>
        <taxon>Bacteria</taxon>
        <taxon>Pseudomonadati</taxon>
        <taxon>Pseudomonadota</taxon>
        <taxon>Gammaproteobacteria</taxon>
        <taxon>Pseudomonadales</taxon>
        <taxon>Pseudomonadaceae</taxon>
        <taxon>Ectopseudomonas</taxon>
    </lineage>
</organism>
<gene>
    <name evidence="1" type="ORF">SAMN05216576_10783</name>
</gene>
<evidence type="ECO:0000313" key="1">
    <source>
        <dbReference type="EMBL" id="SDC83290.1"/>
    </source>
</evidence>
<accession>A0A1G6PSS9</accession>
<sequence length="80" mass="8654">MSTKPEMKLADLFWKLDALADSTVLSDEASTAARDAARALREVARTLGVDTTQGADSISAAVEALQERFRQAREQVTSRG</sequence>
<dbReference type="GeneID" id="57609128"/>
<proteinExistence type="predicted"/>
<keyword evidence="2" id="KW-1185">Reference proteome</keyword>
<dbReference type="AlphaFoldDB" id="A0A1G6PSS9"/>
<evidence type="ECO:0000313" key="2">
    <source>
        <dbReference type="Proteomes" id="UP000199467"/>
    </source>
</evidence>
<dbReference type="EMBL" id="FMZQ01000007">
    <property type="protein sequence ID" value="SDC83290.1"/>
    <property type="molecule type" value="Genomic_DNA"/>
</dbReference>
<dbReference type="Proteomes" id="UP000199467">
    <property type="component" value="Unassembled WGS sequence"/>
</dbReference>